<keyword evidence="8" id="KW-1185">Reference proteome</keyword>
<feature type="domain" description="HTH lysR-type" evidence="5">
    <location>
        <begin position="1"/>
        <end position="58"/>
    </location>
</feature>
<keyword evidence="4" id="KW-0804">Transcription</keyword>
<dbReference type="PRINTS" id="PR00039">
    <property type="entry name" value="HTHLYSR"/>
</dbReference>
<accession>A0A9P0USD1</accession>
<dbReference type="FunFam" id="1.10.10.10:FF:000001">
    <property type="entry name" value="LysR family transcriptional regulator"/>
    <property type="match status" value="1"/>
</dbReference>
<evidence type="ECO:0000256" key="4">
    <source>
        <dbReference type="ARBA" id="ARBA00023163"/>
    </source>
</evidence>
<organism evidence="6 8">
    <name type="scientific">Klebsiella variicola</name>
    <dbReference type="NCBI Taxonomy" id="244366"/>
    <lineage>
        <taxon>Bacteria</taxon>
        <taxon>Pseudomonadati</taxon>
        <taxon>Pseudomonadota</taxon>
        <taxon>Gammaproteobacteria</taxon>
        <taxon>Enterobacterales</taxon>
        <taxon>Enterobacteriaceae</taxon>
        <taxon>Klebsiella/Raoultella group</taxon>
        <taxon>Klebsiella</taxon>
        <taxon>Klebsiella pneumoniae complex</taxon>
    </lineage>
</organism>
<dbReference type="Proteomes" id="UP000789617">
    <property type="component" value="Unassembled WGS sequence"/>
</dbReference>
<dbReference type="Gene3D" id="3.40.190.10">
    <property type="entry name" value="Periplasmic binding protein-like II"/>
    <property type="match status" value="2"/>
</dbReference>
<dbReference type="InterPro" id="IPR005119">
    <property type="entry name" value="LysR_subst-bd"/>
</dbReference>
<comment type="caution">
    <text evidence="6">The sequence shown here is derived from an EMBL/GenBank/DDBJ whole genome shotgun (WGS) entry which is preliminary data.</text>
</comment>
<dbReference type="PROSITE" id="PS50931">
    <property type="entry name" value="HTH_LYSR"/>
    <property type="match status" value="1"/>
</dbReference>
<protein>
    <submittedName>
        <fullName evidence="6">HTH-type transcriptional regulator CatM</fullName>
    </submittedName>
    <submittedName>
        <fullName evidence="7">LysR family transcriptional regulator</fullName>
    </submittedName>
</protein>
<dbReference type="EMBL" id="CAJOXS020000001">
    <property type="protein sequence ID" value="CAH5958868.1"/>
    <property type="molecule type" value="Genomic_DNA"/>
</dbReference>
<gene>
    <name evidence="6" type="ORF">AN2335V1_0449</name>
    <name evidence="7" type="ORF">NUKP37_08220</name>
</gene>
<dbReference type="GO" id="GO:0003677">
    <property type="term" value="F:DNA binding"/>
    <property type="evidence" value="ECO:0007669"/>
    <property type="project" value="UniProtKB-KW"/>
</dbReference>
<dbReference type="SUPFAM" id="SSF53850">
    <property type="entry name" value="Periplasmic binding protein-like II"/>
    <property type="match status" value="1"/>
</dbReference>
<reference evidence="6" key="2">
    <citation type="submission" date="2022-05" db="EMBL/GenBank/DDBJ databases">
        <authorList>
            <person name="Alioto T."/>
            <person name="Alioto T."/>
            <person name="Gomez Garrido J."/>
        </authorList>
    </citation>
    <scope>NUCLEOTIDE SEQUENCE</scope>
    <source>
        <strain evidence="6">0</strain>
    </source>
</reference>
<dbReference type="PANTHER" id="PTHR30346:SF17">
    <property type="entry name" value="LYSR FAMILY TRANSCRIPTIONAL REGULATOR"/>
    <property type="match status" value="1"/>
</dbReference>
<dbReference type="Gene3D" id="1.10.10.10">
    <property type="entry name" value="Winged helix-like DNA-binding domain superfamily/Winged helix DNA-binding domain"/>
    <property type="match status" value="1"/>
</dbReference>
<name>A0A9P0USD1_KLEVA</name>
<comment type="similarity">
    <text evidence="1">Belongs to the LysR transcriptional regulatory family.</text>
</comment>
<evidence type="ECO:0000259" key="5">
    <source>
        <dbReference type="PROSITE" id="PS50931"/>
    </source>
</evidence>
<dbReference type="RefSeq" id="WP_023322812.1">
    <property type="nucleotide sequence ID" value="NZ_BIGQ01000001.1"/>
</dbReference>
<dbReference type="Proteomes" id="UP001060507">
    <property type="component" value="Unassembled WGS sequence"/>
</dbReference>
<reference evidence="7" key="1">
    <citation type="journal article" date="2022" name="J. Appl. Microbiol.">
        <title>PCR-based ORF typing of Klebsiella pneumoniae for rapid identification of global clones and transmission events.</title>
        <authorList>
            <person name="Nonogaki R."/>
            <person name="Iijima A."/>
            <person name="Kawamura K."/>
            <person name="Kayama S."/>
            <person name="Sugai M."/>
            <person name="Yagi T."/>
            <person name="Arakawa Y."/>
            <person name="Doi Y."/>
            <person name="Suzuki M."/>
        </authorList>
    </citation>
    <scope>NUCLEOTIDE SEQUENCE</scope>
    <source>
        <strain evidence="7">NUKP-37</strain>
    </source>
</reference>
<dbReference type="Pfam" id="PF03466">
    <property type="entry name" value="LysR_substrate"/>
    <property type="match status" value="1"/>
</dbReference>
<evidence type="ECO:0000256" key="1">
    <source>
        <dbReference type="ARBA" id="ARBA00009437"/>
    </source>
</evidence>
<evidence type="ECO:0000256" key="3">
    <source>
        <dbReference type="ARBA" id="ARBA00023125"/>
    </source>
</evidence>
<dbReference type="Pfam" id="PF00126">
    <property type="entry name" value="HTH_1"/>
    <property type="match status" value="1"/>
</dbReference>
<dbReference type="AlphaFoldDB" id="A0A9P0USD1"/>
<keyword evidence="3" id="KW-0238">DNA-binding</keyword>
<dbReference type="GO" id="GO:0003700">
    <property type="term" value="F:DNA-binding transcription factor activity"/>
    <property type="evidence" value="ECO:0007669"/>
    <property type="project" value="InterPro"/>
</dbReference>
<evidence type="ECO:0000256" key="2">
    <source>
        <dbReference type="ARBA" id="ARBA00023015"/>
    </source>
</evidence>
<dbReference type="InterPro" id="IPR000847">
    <property type="entry name" value="LysR_HTH_N"/>
</dbReference>
<evidence type="ECO:0000313" key="7">
    <source>
        <dbReference type="EMBL" id="GKJ87371.1"/>
    </source>
</evidence>
<sequence>MDLRRLKYFVTVVELGSFSRAAAHLCISQPPLSQRIQELENEMGGELIDRRSRPLKTTVAGALIYQQAKEILQRTEQMQGYAQRMFHPEVNVIKIGFVSANFHAHLASVVRRFIQLCPEVEVQVVEMNSIQQVEALRAGHIDIGIGRINVVADDIEQITLYQEQLIAVLPQTHPRAKRGCAVSLATFNGGRFIIYTNQKRPSLADELLARLVSLDVKPQRVIEVEQYDSALLLIASGYGMTVAPASARLISMPGIAYIPLIETLTIPMVMFHRKETRSRLLQQFFTALDEVRIDAACANTVSEPQGDSLEPATQPTGS</sequence>
<dbReference type="GO" id="GO:0032993">
    <property type="term" value="C:protein-DNA complex"/>
    <property type="evidence" value="ECO:0007669"/>
    <property type="project" value="TreeGrafter"/>
</dbReference>
<proteinExistence type="inferred from homology"/>
<dbReference type="InterPro" id="IPR036388">
    <property type="entry name" value="WH-like_DNA-bd_sf"/>
</dbReference>
<evidence type="ECO:0000313" key="6">
    <source>
        <dbReference type="EMBL" id="CAH5958868.1"/>
    </source>
</evidence>
<keyword evidence="2" id="KW-0805">Transcription regulation</keyword>
<dbReference type="PANTHER" id="PTHR30346">
    <property type="entry name" value="TRANSCRIPTIONAL DUAL REGULATOR HCAR-RELATED"/>
    <property type="match status" value="1"/>
</dbReference>
<dbReference type="SUPFAM" id="SSF46785">
    <property type="entry name" value="Winged helix' DNA-binding domain"/>
    <property type="match status" value="1"/>
</dbReference>
<dbReference type="InterPro" id="IPR036390">
    <property type="entry name" value="WH_DNA-bd_sf"/>
</dbReference>
<evidence type="ECO:0000313" key="8">
    <source>
        <dbReference type="Proteomes" id="UP000789617"/>
    </source>
</evidence>
<dbReference type="EMBL" id="BQTA01000002">
    <property type="protein sequence ID" value="GKJ87371.1"/>
    <property type="molecule type" value="Genomic_DNA"/>
</dbReference>
<dbReference type="KEGG" id="kvd:KR75_27560"/>